<accession>A0A239HC95</accession>
<dbReference type="InterPro" id="IPR013486">
    <property type="entry name" value="SpoIID/LytB"/>
</dbReference>
<evidence type="ECO:0000313" key="3">
    <source>
        <dbReference type="EMBL" id="SNS79019.1"/>
    </source>
</evidence>
<dbReference type="CDD" id="cd02696">
    <property type="entry name" value="MurNAc-LAA"/>
    <property type="match status" value="1"/>
</dbReference>
<dbReference type="NCBIfam" id="TIGR02669">
    <property type="entry name" value="SpoIID_LytB"/>
    <property type="match status" value="1"/>
</dbReference>
<dbReference type="InterPro" id="IPR013693">
    <property type="entry name" value="SpoIID/LytB_N"/>
</dbReference>
<dbReference type="InterPro" id="IPR050695">
    <property type="entry name" value="N-acetylmuramoyl_amidase_3"/>
</dbReference>
<evidence type="ECO:0000313" key="4">
    <source>
        <dbReference type="Proteomes" id="UP000198304"/>
    </source>
</evidence>
<sequence>MKERNGLINITIYNPYDKKIIIKPLEELVKELVAYSMPLTFHIEALKCQSIIMRTVVAKKLKLFDAKEIKDQPDVDISLEEFQGCIPLEEYRDTWGQQYENYMRILKKAVDDTKKIIIFFKGKPIDARFHMVCGGATENSENVDGNIVQYLRKVLCSYCEDTPYSFNYKDISIQDIQGRLGVQFMKGNSIKNMEIQNMFYDIDRDEEGRVIKLKVAGKEFEGKDLMKLLELNSTRFSWRPEKIRFFTTGKGDGVGLCQYGANQMALEGKSAEEILKYYYTGINLSEIEIKDMKQPLKGKAIMIDAAHGGEKGKDNIGASGLREKDINLNISCYLQEKLQELGATVYMTRRKDEYIPVTERANTANEVLPHFFISIHQNYFKHPSISGTEIYYYRGDEEARRLGEEIIKEMTERLSTVNRGVKTAEFFLLRDVRISSIHIEVGYISNPQEEIRLTQEEFQREAALAIADGITRYYGYFYQ</sequence>
<dbReference type="InterPro" id="IPR002508">
    <property type="entry name" value="MurNAc-LAA_cat"/>
</dbReference>
<reference evidence="3 4" key="1">
    <citation type="submission" date="2017-06" db="EMBL/GenBank/DDBJ databases">
        <authorList>
            <person name="Kim H.J."/>
            <person name="Triplett B.A."/>
        </authorList>
    </citation>
    <scope>NUCLEOTIDE SEQUENCE [LARGE SCALE GENOMIC DNA]</scope>
    <source>
        <strain evidence="3 4">SCA</strain>
    </source>
</reference>
<dbReference type="EMBL" id="FZOJ01000021">
    <property type="protein sequence ID" value="SNS79019.1"/>
    <property type="molecule type" value="Genomic_DNA"/>
</dbReference>
<dbReference type="GO" id="GO:0008745">
    <property type="term" value="F:N-acetylmuramoyl-L-alanine amidase activity"/>
    <property type="evidence" value="ECO:0007669"/>
    <property type="project" value="InterPro"/>
</dbReference>
<organism evidence="3 4">
    <name type="scientific">Anaerovirgula multivorans</name>
    <dbReference type="NCBI Taxonomy" id="312168"/>
    <lineage>
        <taxon>Bacteria</taxon>
        <taxon>Bacillati</taxon>
        <taxon>Bacillota</taxon>
        <taxon>Clostridia</taxon>
        <taxon>Peptostreptococcales</taxon>
        <taxon>Natronincolaceae</taxon>
        <taxon>Anaerovirgula</taxon>
    </lineage>
</organism>
<protein>
    <submittedName>
        <fullName evidence="3">SpoIID/LytB domain protein</fullName>
    </submittedName>
</protein>
<evidence type="ECO:0000256" key="1">
    <source>
        <dbReference type="ARBA" id="ARBA00022801"/>
    </source>
</evidence>
<dbReference type="GO" id="GO:0030435">
    <property type="term" value="P:sporulation resulting in formation of a cellular spore"/>
    <property type="evidence" value="ECO:0007669"/>
    <property type="project" value="InterPro"/>
</dbReference>
<dbReference type="SUPFAM" id="SSF53187">
    <property type="entry name" value="Zn-dependent exopeptidases"/>
    <property type="match status" value="1"/>
</dbReference>
<dbReference type="AlphaFoldDB" id="A0A239HC95"/>
<dbReference type="GO" id="GO:0009253">
    <property type="term" value="P:peptidoglycan catabolic process"/>
    <property type="evidence" value="ECO:0007669"/>
    <property type="project" value="InterPro"/>
</dbReference>
<dbReference type="SMART" id="SM00646">
    <property type="entry name" value="Ami_3"/>
    <property type="match status" value="1"/>
</dbReference>
<feature type="domain" description="MurNAc-LAA" evidence="2">
    <location>
        <begin position="361"/>
        <end position="471"/>
    </location>
</feature>
<dbReference type="Pfam" id="PF01520">
    <property type="entry name" value="Amidase_3"/>
    <property type="match status" value="1"/>
</dbReference>
<dbReference type="Gene3D" id="3.40.630.40">
    <property type="entry name" value="Zn-dependent exopeptidases"/>
    <property type="match status" value="1"/>
</dbReference>
<gene>
    <name evidence="3" type="ORF">SAMN05446037_102128</name>
</gene>
<dbReference type="Proteomes" id="UP000198304">
    <property type="component" value="Unassembled WGS sequence"/>
</dbReference>
<evidence type="ECO:0000259" key="2">
    <source>
        <dbReference type="SMART" id="SM00646"/>
    </source>
</evidence>
<proteinExistence type="predicted"/>
<dbReference type="Pfam" id="PF08486">
    <property type="entry name" value="SpoIID"/>
    <property type="match status" value="1"/>
</dbReference>
<dbReference type="RefSeq" id="WP_242975181.1">
    <property type="nucleotide sequence ID" value="NZ_FZOJ01000021.1"/>
</dbReference>
<dbReference type="PANTHER" id="PTHR30404">
    <property type="entry name" value="N-ACETYLMURAMOYL-L-ALANINE AMIDASE"/>
    <property type="match status" value="1"/>
</dbReference>
<dbReference type="GO" id="GO:0030288">
    <property type="term" value="C:outer membrane-bounded periplasmic space"/>
    <property type="evidence" value="ECO:0007669"/>
    <property type="project" value="TreeGrafter"/>
</dbReference>
<keyword evidence="4" id="KW-1185">Reference proteome</keyword>
<dbReference type="PANTHER" id="PTHR30404:SF0">
    <property type="entry name" value="N-ACETYLMURAMOYL-L-ALANINE AMIDASE AMIC"/>
    <property type="match status" value="1"/>
</dbReference>
<name>A0A239HC95_9FIRM</name>
<keyword evidence="1" id="KW-0378">Hydrolase</keyword>